<sequence>MTNRKLFFGPLRTLPYTRQVPIPYSNSDLHVQFFIRCAPGLRYAKQPIPLCHYISVEVTSLRLWCSVTVENAVHQPHGHRDRLGIRQ</sequence>
<proteinExistence type="predicted"/>
<protein>
    <submittedName>
        <fullName evidence="1">Uncharacterized protein</fullName>
    </submittedName>
</protein>
<evidence type="ECO:0000313" key="2">
    <source>
        <dbReference type="Proteomes" id="UP000054630"/>
    </source>
</evidence>
<dbReference type="EMBL" id="JYDL01000110">
    <property type="protein sequence ID" value="KRX16262.1"/>
    <property type="molecule type" value="Genomic_DNA"/>
</dbReference>
<name>A0A0V0RP24_9BILA</name>
<gene>
    <name evidence="1" type="ORF">T07_7208</name>
</gene>
<evidence type="ECO:0000313" key="1">
    <source>
        <dbReference type="EMBL" id="KRX16262.1"/>
    </source>
</evidence>
<dbReference type="AlphaFoldDB" id="A0A0V0RP24"/>
<comment type="caution">
    <text evidence="1">The sequence shown here is derived from an EMBL/GenBank/DDBJ whole genome shotgun (WGS) entry which is preliminary data.</text>
</comment>
<accession>A0A0V0RP24</accession>
<dbReference type="Proteomes" id="UP000054630">
    <property type="component" value="Unassembled WGS sequence"/>
</dbReference>
<reference evidence="1 2" key="1">
    <citation type="submission" date="2015-01" db="EMBL/GenBank/DDBJ databases">
        <title>Evolution of Trichinella species and genotypes.</title>
        <authorList>
            <person name="Korhonen P.K."/>
            <person name="Edoardo P."/>
            <person name="Giuseppe L.R."/>
            <person name="Gasser R.B."/>
        </authorList>
    </citation>
    <scope>NUCLEOTIDE SEQUENCE [LARGE SCALE GENOMIC DNA]</scope>
    <source>
        <strain evidence="1">ISS37</strain>
    </source>
</reference>
<organism evidence="1 2">
    <name type="scientific">Trichinella nelsoni</name>
    <dbReference type="NCBI Taxonomy" id="6336"/>
    <lineage>
        <taxon>Eukaryota</taxon>
        <taxon>Metazoa</taxon>
        <taxon>Ecdysozoa</taxon>
        <taxon>Nematoda</taxon>
        <taxon>Enoplea</taxon>
        <taxon>Dorylaimia</taxon>
        <taxon>Trichinellida</taxon>
        <taxon>Trichinellidae</taxon>
        <taxon>Trichinella</taxon>
    </lineage>
</organism>
<keyword evidence="2" id="KW-1185">Reference proteome</keyword>